<organism evidence="5 6">
    <name type="scientific">Sphingomonas glacialis</name>
    <dbReference type="NCBI Taxonomy" id="658225"/>
    <lineage>
        <taxon>Bacteria</taxon>
        <taxon>Pseudomonadati</taxon>
        <taxon>Pseudomonadota</taxon>
        <taxon>Alphaproteobacteria</taxon>
        <taxon>Sphingomonadales</taxon>
        <taxon>Sphingomonadaceae</taxon>
        <taxon>Sphingomonas</taxon>
    </lineage>
</organism>
<feature type="domain" description="Fibronectin type III-like" evidence="4">
    <location>
        <begin position="661"/>
        <end position="730"/>
    </location>
</feature>
<evidence type="ECO:0000313" key="6">
    <source>
        <dbReference type="Proteomes" id="UP000652430"/>
    </source>
</evidence>
<dbReference type="InterPro" id="IPR002772">
    <property type="entry name" value="Glyco_hydro_3_C"/>
</dbReference>
<evidence type="ECO:0000256" key="1">
    <source>
        <dbReference type="ARBA" id="ARBA00005336"/>
    </source>
</evidence>
<comment type="similarity">
    <text evidence="1">Belongs to the glycosyl hydrolase 3 family.</text>
</comment>
<accession>A0ABQ3LAR2</accession>
<comment type="caution">
    <text evidence="5">The sequence shown here is derived from an EMBL/GenBank/DDBJ whole genome shotgun (WGS) entry which is preliminary data.</text>
</comment>
<dbReference type="Pfam" id="PF14310">
    <property type="entry name" value="Fn3-like"/>
    <property type="match status" value="1"/>
</dbReference>
<dbReference type="Pfam" id="PF00933">
    <property type="entry name" value="Glyco_hydro_3"/>
    <property type="match status" value="1"/>
</dbReference>
<dbReference type="Gene3D" id="3.20.20.300">
    <property type="entry name" value="Glycoside hydrolase, family 3, N-terminal domain"/>
    <property type="match status" value="1"/>
</dbReference>
<dbReference type="PANTHER" id="PTHR42715:SF10">
    <property type="entry name" value="BETA-GLUCOSIDASE"/>
    <property type="match status" value="1"/>
</dbReference>
<dbReference type="EMBL" id="BNAQ01000001">
    <property type="protein sequence ID" value="GHH09913.1"/>
    <property type="molecule type" value="Genomic_DNA"/>
</dbReference>
<dbReference type="PANTHER" id="PTHR42715">
    <property type="entry name" value="BETA-GLUCOSIDASE"/>
    <property type="match status" value="1"/>
</dbReference>
<dbReference type="SMART" id="SM01217">
    <property type="entry name" value="Fn3_like"/>
    <property type="match status" value="1"/>
</dbReference>
<dbReference type="SUPFAM" id="SSF51445">
    <property type="entry name" value="(Trans)glycosidases"/>
    <property type="match status" value="1"/>
</dbReference>
<reference evidence="6" key="1">
    <citation type="journal article" date="2019" name="Int. J. Syst. Evol. Microbiol.">
        <title>The Global Catalogue of Microorganisms (GCM) 10K type strain sequencing project: providing services to taxonomists for standard genome sequencing and annotation.</title>
        <authorList>
            <consortium name="The Broad Institute Genomics Platform"/>
            <consortium name="The Broad Institute Genome Sequencing Center for Infectious Disease"/>
            <person name="Wu L."/>
            <person name="Ma J."/>
        </authorList>
    </citation>
    <scope>NUCLEOTIDE SEQUENCE [LARGE SCALE GENOMIC DNA]</scope>
    <source>
        <strain evidence="6">CGMCC 1.8957</strain>
    </source>
</reference>
<dbReference type="Gene3D" id="3.40.50.1700">
    <property type="entry name" value="Glycoside hydrolase family 3 C-terminal domain"/>
    <property type="match status" value="1"/>
</dbReference>
<evidence type="ECO:0000256" key="2">
    <source>
        <dbReference type="ARBA" id="ARBA00022801"/>
    </source>
</evidence>
<dbReference type="RefSeq" id="WP_189675127.1">
    <property type="nucleotide sequence ID" value="NZ_BNAQ01000001.1"/>
</dbReference>
<dbReference type="InterPro" id="IPR050288">
    <property type="entry name" value="Cellulose_deg_GH3"/>
</dbReference>
<dbReference type="InterPro" id="IPR036962">
    <property type="entry name" value="Glyco_hydro_3_N_sf"/>
</dbReference>
<dbReference type="InterPro" id="IPR017853">
    <property type="entry name" value="GH"/>
</dbReference>
<keyword evidence="2 5" id="KW-0378">Hydrolase</keyword>
<dbReference type="InterPro" id="IPR013783">
    <property type="entry name" value="Ig-like_fold"/>
</dbReference>
<dbReference type="InterPro" id="IPR001764">
    <property type="entry name" value="Glyco_hydro_3_N"/>
</dbReference>
<protein>
    <submittedName>
        <fullName evidence="5">Glycosyl hydrolase</fullName>
    </submittedName>
</protein>
<dbReference type="Pfam" id="PF01915">
    <property type="entry name" value="Glyco_hydro_3_C"/>
    <property type="match status" value="1"/>
</dbReference>
<evidence type="ECO:0000256" key="3">
    <source>
        <dbReference type="SAM" id="SignalP"/>
    </source>
</evidence>
<feature type="signal peptide" evidence="3">
    <location>
        <begin position="1"/>
        <end position="22"/>
    </location>
</feature>
<keyword evidence="6" id="KW-1185">Reference proteome</keyword>
<evidence type="ECO:0000313" key="5">
    <source>
        <dbReference type="EMBL" id="GHH09913.1"/>
    </source>
</evidence>
<dbReference type="SUPFAM" id="SSF52279">
    <property type="entry name" value="Beta-D-glucan exohydrolase, C-terminal domain"/>
    <property type="match status" value="1"/>
</dbReference>
<evidence type="ECO:0000259" key="4">
    <source>
        <dbReference type="SMART" id="SM01217"/>
    </source>
</evidence>
<dbReference type="InterPro" id="IPR036881">
    <property type="entry name" value="Glyco_hydro_3_C_sf"/>
</dbReference>
<feature type="chain" id="PRO_5046377577" evidence="3">
    <location>
        <begin position="23"/>
        <end position="753"/>
    </location>
</feature>
<dbReference type="Gene3D" id="2.60.40.10">
    <property type="entry name" value="Immunoglobulins"/>
    <property type="match status" value="1"/>
</dbReference>
<name>A0ABQ3LAR2_9SPHN</name>
<keyword evidence="3" id="KW-0732">Signal</keyword>
<sequence length="753" mass="78706">MTLRIAAVPLLLVGAAASAQVAAPPPPAKVAPVAGTPVLPAWNKPAIRGAWNDTRLTPDLRAKALVAAMTRDEKLTLVFGYFGTDFPVSLYHAPVEAHAGSAGYVPAIARLGIPAQHQTDAGVGVATQGGAAVKRERTALPSNVAIAASWDVAVAHAGGAMIGDEAHRSGFNVMLAGGVDLLREPRNGRNFEYGGEDPLLAGTMVAEQVRGIQSNHVISTIKHYAFNDQETDRNTGNSVIEHGAARVSDLLAFQLAIERADPGSIMCSYNRVDGTHACENSWLLTDVLRTDWGFKGYVMSDWGATHSTAIAANAGLDQDSGFPFDTQPFFAAPLREAVERGEVTPARLDLMTTRIVRSMFGHGVFEDPAIERPIDYAAHVAVTRAAAEAGAVLLKNQDDLLPLAASAKRIAVIGGHADKGVLAGGGSSLVYPIGGNAVPGLLPTGWPGPIMYHPSSPLDEIKRHAPGATVTFADGSDPVAAAALARDADIVIVFATQWQGESFDTPMTLDGTQDALIDAVGAANSKTVVVLETGSQVAMPWLDHVGAVLEAWYPGTQGGAAIANLLFGKVNPSGRLPMTFAKSVDQLADPATPHVGNVAYSEGATVGYKWFDAKAIAPLFAFGHGLSYTRFTVGGLTAVAANGALTARFTVRNTGARAGASVPQIYVSPDAGGWEAPKRLGGFAKVALAPGASQTVSMSVDRRLLATWDEAGHQWKVAGGAYKVMLADSARDIRQTVTVTLPAQTMPATWRAK</sequence>
<dbReference type="Proteomes" id="UP000652430">
    <property type="component" value="Unassembled WGS sequence"/>
</dbReference>
<dbReference type="GO" id="GO:0016787">
    <property type="term" value="F:hydrolase activity"/>
    <property type="evidence" value="ECO:0007669"/>
    <property type="project" value="UniProtKB-KW"/>
</dbReference>
<proteinExistence type="inferred from homology"/>
<gene>
    <name evidence="5" type="ORF">GCM10008023_07130</name>
</gene>
<dbReference type="InterPro" id="IPR026891">
    <property type="entry name" value="Fn3-like"/>
</dbReference>
<dbReference type="PRINTS" id="PR00133">
    <property type="entry name" value="GLHYDRLASE3"/>
</dbReference>